<reference evidence="2 3" key="1">
    <citation type="journal article" date="2009" name="PLoS ONE">
        <title>Methylobacterium genome sequences: a reference blueprint to investigate microbial metabolism of C1 compounds from natural and industrial sources.</title>
        <authorList>
            <person name="Vuilleumier S."/>
            <person name="Chistoserdova L."/>
            <person name="Lee M.-C."/>
            <person name="Bringel F."/>
            <person name="Lajus A."/>
            <person name="Zhou Y."/>
            <person name="Gourion B."/>
            <person name="Barbe V."/>
            <person name="Chang J."/>
            <person name="Cruveiller S."/>
            <person name="Dossat C."/>
            <person name="Gillett W."/>
            <person name="Gruffaz C."/>
            <person name="Haugen E."/>
            <person name="Hourcade E."/>
            <person name="Levy R."/>
            <person name="Mangenot S."/>
            <person name="Muller E."/>
            <person name="Nadalig T."/>
            <person name="Pagni M."/>
            <person name="Penny C."/>
            <person name="Peyraud R."/>
            <person name="Robinson D.G."/>
            <person name="Roche D."/>
            <person name="Rouy Z."/>
            <person name="Saenampechek C."/>
            <person name="Salvignol G."/>
            <person name="Vallenet D."/>
            <person name="Wu Z."/>
            <person name="Marx C.J."/>
            <person name="Vorholt J.A."/>
            <person name="Olson M.V."/>
            <person name="Kaul R."/>
            <person name="Weissenbach J."/>
            <person name="Medigue C."/>
            <person name="Lidstrom M.E."/>
        </authorList>
    </citation>
    <scope>NUCLEOTIDE SEQUENCE [LARGE SCALE GENOMIC DNA]</scope>
    <source>
        <strain evidence="3">ATCC 14718 / DSM 1338 / JCM 2805 / NCIMB 9133 / AM1</strain>
    </source>
</reference>
<sequence length="140" mass="15745">MGRTKMAGQKTDERDVLLGRRIAEQRKRSKLTQRAVADSFGMSAAQLQKYEKGVNRISAIHLAILSRLTNTPVSDFLDGIPHPDPETERGFSDNGQHAYAVEPWSDLARAFARQFTETFTEQQRRELSAAVEILSQELKG</sequence>
<dbReference type="STRING" id="272630.MexAM1_META1p3519"/>
<name>C5AYF6_METEA</name>
<gene>
    <name evidence="2" type="ordered locus">MexAM1_META1p3519</name>
</gene>
<dbReference type="Proteomes" id="UP000009081">
    <property type="component" value="Chromosome"/>
</dbReference>
<proteinExistence type="predicted"/>
<organism evidence="2 3">
    <name type="scientific">Methylorubrum extorquens (strain ATCC 14718 / DSM 1338 / JCM 2805 / NCIMB 9133 / AM1)</name>
    <name type="common">Methylobacterium extorquens</name>
    <dbReference type="NCBI Taxonomy" id="272630"/>
    <lineage>
        <taxon>Bacteria</taxon>
        <taxon>Pseudomonadati</taxon>
        <taxon>Pseudomonadota</taxon>
        <taxon>Alphaproteobacteria</taxon>
        <taxon>Hyphomicrobiales</taxon>
        <taxon>Methylobacteriaceae</taxon>
        <taxon>Methylorubrum</taxon>
    </lineage>
</organism>
<dbReference type="HOGENOM" id="CLU_066192_26_2_5"/>
<evidence type="ECO:0000313" key="2">
    <source>
        <dbReference type="EMBL" id="ACS41255.1"/>
    </source>
</evidence>
<accession>C5AYF6</accession>
<protein>
    <submittedName>
        <fullName evidence="2">Transcriptional regulator</fullName>
    </submittedName>
</protein>
<dbReference type="SUPFAM" id="SSF47413">
    <property type="entry name" value="lambda repressor-like DNA-binding domains"/>
    <property type="match status" value="1"/>
</dbReference>
<dbReference type="EMBL" id="CP001510">
    <property type="protein sequence ID" value="ACS41255.1"/>
    <property type="molecule type" value="Genomic_DNA"/>
</dbReference>
<feature type="domain" description="HTH cro/C1-type" evidence="1">
    <location>
        <begin position="22"/>
        <end position="76"/>
    </location>
</feature>
<dbReference type="InterPro" id="IPR010982">
    <property type="entry name" value="Lambda_DNA-bd_dom_sf"/>
</dbReference>
<dbReference type="CDD" id="cd00093">
    <property type="entry name" value="HTH_XRE"/>
    <property type="match status" value="1"/>
</dbReference>
<dbReference type="SMART" id="SM00530">
    <property type="entry name" value="HTH_XRE"/>
    <property type="match status" value="1"/>
</dbReference>
<keyword evidence="3" id="KW-1185">Reference proteome</keyword>
<dbReference type="GO" id="GO:0003677">
    <property type="term" value="F:DNA binding"/>
    <property type="evidence" value="ECO:0007669"/>
    <property type="project" value="InterPro"/>
</dbReference>
<dbReference type="Gene3D" id="1.10.260.40">
    <property type="entry name" value="lambda repressor-like DNA-binding domains"/>
    <property type="match status" value="1"/>
</dbReference>
<dbReference type="AlphaFoldDB" id="C5AYF6"/>
<dbReference type="InterPro" id="IPR001387">
    <property type="entry name" value="Cro/C1-type_HTH"/>
</dbReference>
<dbReference type="PROSITE" id="PS50943">
    <property type="entry name" value="HTH_CROC1"/>
    <property type="match status" value="1"/>
</dbReference>
<evidence type="ECO:0000313" key="3">
    <source>
        <dbReference type="Proteomes" id="UP000009081"/>
    </source>
</evidence>
<dbReference type="KEGG" id="mea:Mex_1p3519"/>
<evidence type="ECO:0000259" key="1">
    <source>
        <dbReference type="PROSITE" id="PS50943"/>
    </source>
</evidence>
<dbReference type="Pfam" id="PF01381">
    <property type="entry name" value="HTH_3"/>
    <property type="match status" value="1"/>
</dbReference>
<dbReference type="eggNOG" id="COG1396">
    <property type="taxonomic scope" value="Bacteria"/>
</dbReference>